<feature type="transmembrane region" description="Helical" evidence="3">
    <location>
        <begin position="155"/>
        <end position="178"/>
    </location>
</feature>
<dbReference type="PANTHER" id="PTHR45138:SF24">
    <property type="entry name" value="DIGUANYLATE CYCLASE DGCC-RELATED"/>
    <property type="match status" value="1"/>
</dbReference>
<dbReference type="NCBIfam" id="TIGR00254">
    <property type="entry name" value="GGDEF"/>
    <property type="match status" value="1"/>
</dbReference>
<dbReference type="EMBL" id="JAMTCC010000003">
    <property type="protein sequence ID" value="MCT7944273.1"/>
    <property type="molecule type" value="Genomic_DNA"/>
</dbReference>
<sequence length="389" mass="43427">MIFDPQALLLIKFICLLASTAAVAWGLIAKPLAIATQASMRFSLANLFVLLGIILNSQRSEASSYLFWFCSDMAILFGFILLRWGTKALFRLSPSVKSDLILLAITAGVMLSVPPSFSSERTLAVAFSVCAALIFTMLTRDNYQAIKRDTGNRVAIAMVTPLVAMVGIFTIRIFIALLSPEESPIFIAMHTQEAIPVLWFYVFLTLLINIVMIGNAMTRLVSKIRMLAERDQLTGLWNRRAMHKFLNNIHQRWLRDNVPYSMILLDLDHFKEINDQYGHDAGDLALLTAARLFGSVLRENDALCRHGGEEFLVILPATDAPAARAVAEKLHQVLKDNSFIWQGVTIKIHASLGYATIYQGCQPDKLLIQADQAMYRAKSEGRDRICQAC</sequence>
<dbReference type="InterPro" id="IPR050469">
    <property type="entry name" value="Diguanylate_Cyclase"/>
</dbReference>
<dbReference type="EC" id="2.7.7.65" evidence="2"/>
<dbReference type="SMART" id="SM00267">
    <property type="entry name" value="GGDEF"/>
    <property type="match status" value="1"/>
</dbReference>
<dbReference type="InterPro" id="IPR029787">
    <property type="entry name" value="Nucleotide_cyclase"/>
</dbReference>
<dbReference type="PROSITE" id="PS50887">
    <property type="entry name" value="GGDEF"/>
    <property type="match status" value="1"/>
</dbReference>
<dbReference type="Pfam" id="PF00990">
    <property type="entry name" value="GGDEF"/>
    <property type="match status" value="1"/>
</dbReference>
<dbReference type="InterPro" id="IPR000160">
    <property type="entry name" value="GGDEF_dom"/>
</dbReference>
<name>A0A9X2WRY7_9GAMM</name>
<feature type="domain" description="GGDEF" evidence="4">
    <location>
        <begin position="258"/>
        <end position="389"/>
    </location>
</feature>
<dbReference type="Gene3D" id="3.30.70.270">
    <property type="match status" value="1"/>
</dbReference>
<dbReference type="GO" id="GO:0043709">
    <property type="term" value="P:cell adhesion involved in single-species biofilm formation"/>
    <property type="evidence" value="ECO:0007669"/>
    <property type="project" value="TreeGrafter"/>
</dbReference>
<proteinExistence type="predicted"/>
<evidence type="ECO:0000256" key="2">
    <source>
        <dbReference type="ARBA" id="ARBA00012528"/>
    </source>
</evidence>
<dbReference type="Proteomes" id="UP001155604">
    <property type="component" value="Unassembled WGS sequence"/>
</dbReference>
<protein>
    <recommendedName>
        <fullName evidence="2">diguanylate cyclase</fullName>
        <ecNumber evidence="2">2.7.7.65</ecNumber>
    </recommendedName>
</protein>
<evidence type="ECO:0000256" key="3">
    <source>
        <dbReference type="SAM" id="Phobius"/>
    </source>
</evidence>
<evidence type="ECO:0000259" key="4">
    <source>
        <dbReference type="PROSITE" id="PS50887"/>
    </source>
</evidence>
<keyword evidence="6" id="KW-1185">Reference proteome</keyword>
<dbReference type="SUPFAM" id="SSF55073">
    <property type="entry name" value="Nucleotide cyclase"/>
    <property type="match status" value="1"/>
</dbReference>
<keyword evidence="3" id="KW-0812">Transmembrane</keyword>
<accession>A0A9X2WRY7</accession>
<dbReference type="PANTHER" id="PTHR45138">
    <property type="entry name" value="REGULATORY COMPONENTS OF SENSORY TRANSDUCTION SYSTEM"/>
    <property type="match status" value="1"/>
</dbReference>
<keyword evidence="3" id="KW-1133">Transmembrane helix</keyword>
<dbReference type="InterPro" id="IPR043128">
    <property type="entry name" value="Rev_trsase/Diguanyl_cyclase"/>
</dbReference>
<dbReference type="AlphaFoldDB" id="A0A9X2WRY7"/>
<feature type="transmembrane region" description="Helical" evidence="3">
    <location>
        <begin position="98"/>
        <end position="117"/>
    </location>
</feature>
<evidence type="ECO:0000313" key="6">
    <source>
        <dbReference type="Proteomes" id="UP001155604"/>
    </source>
</evidence>
<feature type="transmembrane region" description="Helical" evidence="3">
    <location>
        <begin position="198"/>
        <end position="217"/>
    </location>
</feature>
<dbReference type="GO" id="GO:1902201">
    <property type="term" value="P:negative regulation of bacterial-type flagellum-dependent cell motility"/>
    <property type="evidence" value="ECO:0007669"/>
    <property type="project" value="TreeGrafter"/>
</dbReference>
<feature type="transmembrane region" description="Helical" evidence="3">
    <location>
        <begin position="6"/>
        <end position="28"/>
    </location>
</feature>
<comment type="caution">
    <text evidence="5">The sequence shown here is derived from an EMBL/GenBank/DDBJ whole genome shotgun (WGS) entry which is preliminary data.</text>
</comment>
<feature type="transmembrane region" description="Helical" evidence="3">
    <location>
        <begin position="65"/>
        <end position="86"/>
    </location>
</feature>
<reference evidence="5" key="1">
    <citation type="journal article" date="2023" name="Int. J. Syst. Evol. Microbiol.">
        <title>&lt;i&gt;Shewanella septentrionalis&lt;/i&gt; sp. nov. and &lt;i&gt;Shewanella holmiensis&lt;/i&gt; sp. nov., isolated from Baltic Sea water and sediments.</title>
        <authorList>
            <person name="Martin-Rodriguez A.J."/>
            <person name="Thorell K."/>
            <person name="Joffre E."/>
            <person name="Jensie-Markopoulos S."/>
            <person name="Moore E.R.B."/>
            <person name="Sjoling A."/>
        </authorList>
    </citation>
    <scope>NUCLEOTIDE SEQUENCE</scope>
    <source>
        <strain evidence="5">SP1W3</strain>
    </source>
</reference>
<feature type="transmembrane region" description="Helical" evidence="3">
    <location>
        <begin position="123"/>
        <end position="143"/>
    </location>
</feature>
<dbReference type="FunFam" id="3.30.70.270:FF:000001">
    <property type="entry name" value="Diguanylate cyclase domain protein"/>
    <property type="match status" value="1"/>
</dbReference>
<gene>
    <name evidence="5" type="ORF">NE536_02700</name>
</gene>
<evidence type="ECO:0000313" key="5">
    <source>
        <dbReference type="EMBL" id="MCT7944273.1"/>
    </source>
</evidence>
<comment type="cofactor">
    <cofactor evidence="1">
        <name>Mg(2+)</name>
        <dbReference type="ChEBI" id="CHEBI:18420"/>
    </cofactor>
</comment>
<feature type="transmembrane region" description="Helical" evidence="3">
    <location>
        <begin position="40"/>
        <end position="59"/>
    </location>
</feature>
<organism evidence="5 6">
    <name type="scientific">Shewanella septentrionalis</name>
    <dbReference type="NCBI Taxonomy" id="2952223"/>
    <lineage>
        <taxon>Bacteria</taxon>
        <taxon>Pseudomonadati</taxon>
        <taxon>Pseudomonadota</taxon>
        <taxon>Gammaproteobacteria</taxon>
        <taxon>Alteromonadales</taxon>
        <taxon>Shewanellaceae</taxon>
        <taxon>Shewanella</taxon>
    </lineage>
</organism>
<evidence type="ECO:0000256" key="1">
    <source>
        <dbReference type="ARBA" id="ARBA00001946"/>
    </source>
</evidence>
<dbReference type="RefSeq" id="WP_261271722.1">
    <property type="nucleotide sequence ID" value="NZ_JAMTCC010000003.1"/>
</dbReference>
<keyword evidence="3" id="KW-0472">Membrane</keyword>
<dbReference type="CDD" id="cd01949">
    <property type="entry name" value="GGDEF"/>
    <property type="match status" value="1"/>
</dbReference>
<dbReference type="GO" id="GO:0052621">
    <property type="term" value="F:diguanylate cyclase activity"/>
    <property type="evidence" value="ECO:0007669"/>
    <property type="project" value="UniProtKB-EC"/>
</dbReference>
<dbReference type="GO" id="GO:0005886">
    <property type="term" value="C:plasma membrane"/>
    <property type="evidence" value="ECO:0007669"/>
    <property type="project" value="TreeGrafter"/>
</dbReference>